<sequence length="33" mass="3701">SALLTHKEANMNPLAWIPVAIAVLQVIKENWDD</sequence>
<dbReference type="EMBL" id="JACHGO010000003">
    <property type="protein sequence ID" value="MBB5143007.1"/>
    <property type="molecule type" value="Genomic_DNA"/>
</dbReference>
<organism evidence="1 2">
    <name type="scientific">Desulfovibrio intestinalis</name>
    <dbReference type="NCBI Taxonomy" id="58621"/>
    <lineage>
        <taxon>Bacteria</taxon>
        <taxon>Pseudomonadati</taxon>
        <taxon>Thermodesulfobacteriota</taxon>
        <taxon>Desulfovibrionia</taxon>
        <taxon>Desulfovibrionales</taxon>
        <taxon>Desulfovibrionaceae</taxon>
        <taxon>Desulfovibrio</taxon>
    </lineage>
</organism>
<dbReference type="AlphaFoldDB" id="A0A7W8C244"/>
<reference evidence="1 2" key="1">
    <citation type="submission" date="2020-08" db="EMBL/GenBank/DDBJ databases">
        <title>Genomic Encyclopedia of Type Strains, Phase IV (KMG-IV): sequencing the most valuable type-strain genomes for metagenomic binning, comparative biology and taxonomic classification.</title>
        <authorList>
            <person name="Goeker M."/>
        </authorList>
    </citation>
    <scope>NUCLEOTIDE SEQUENCE [LARGE SCALE GENOMIC DNA]</scope>
    <source>
        <strain evidence="1 2">DSM 11275</strain>
    </source>
</reference>
<evidence type="ECO:0000313" key="2">
    <source>
        <dbReference type="Proteomes" id="UP000539075"/>
    </source>
</evidence>
<name>A0A7W8C244_9BACT</name>
<evidence type="ECO:0000313" key="1">
    <source>
        <dbReference type="EMBL" id="MBB5143007.1"/>
    </source>
</evidence>
<dbReference type="Proteomes" id="UP000539075">
    <property type="component" value="Unassembled WGS sequence"/>
</dbReference>
<proteinExistence type="predicted"/>
<comment type="caution">
    <text evidence="1">The sequence shown here is derived from an EMBL/GenBank/DDBJ whole genome shotgun (WGS) entry which is preliminary data.</text>
</comment>
<feature type="non-terminal residue" evidence="1">
    <location>
        <position position="1"/>
    </location>
</feature>
<gene>
    <name evidence="1" type="ORF">HNQ38_001095</name>
</gene>
<protein>
    <submittedName>
        <fullName evidence="1">Uncharacterized protein</fullName>
    </submittedName>
</protein>
<keyword evidence="2" id="KW-1185">Reference proteome</keyword>
<accession>A0A7W8C244</accession>